<dbReference type="EMBL" id="JARQWQ010000045">
    <property type="protein sequence ID" value="KAK2558317.1"/>
    <property type="molecule type" value="Genomic_DNA"/>
</dbReference>
<sequence length="227" mass="25239">MAFIILSSDAYSLTKSPEDSGYEIAFKTGPTVKSPASGKDGRLHAKKSPENGAWNWDPIYRHQPSSLASKHAHGHNHIICAAAGWAAVSACKPPCRISFYILVSLVQESTSSPRVDQQSYWCHLLFGVVAPISRHTYVTNKHPHQKLLYRFEVVDVSDPLLNWLRSCPSERSQRTVFGEFASDWRGVPSGAPQMSIVGPLLFPIFINDIADNISIAITKNPPLRRWC</sequence>
<evidence type="ECO:0000313" key="2">
    <source>
        <dbReference type="Proteomes" id="UP001249851"/>
    </source>
</evidence>
<reference evidence="1" key="1">
    <citation type="journal article" date="2023" name="G3 (Bethesda)">
        <title>Whole genome assembly and annotation of the endangered Caribbean coral Acropora cervicornis.</title>
        <authorList>
            <person name="Selwyn J.D."/>
            <person name="Vollmer S.V."/>
        </authorList>
    </citation>
    <scope>NUCLEOTIDE SEQUENCE</scope>
    <source>
        <strain evidence="1">K2</strain>
    </source>
</reference>
<organism evidence="1 2">
    <name type="scientific">Acropora cervicornis</name>
    <name type="common">Staghorn coral</name>
    <dbReference type="NCBI Taxonomy" id="6130"/>
    <lineage>
        <taxon>Eukaryota</taxon>
        <taxon>Metazoa</taxon>
        <taxon>Cnidaria</taxon>
        <taxon>Anthozoa</taxon>
        <taxon>Hexacorallia</taxon>
        <taxon>Scleractinia</taxon>
        <taxon>Astrocoeniina</taxon>
        <taxon>Acroporidae</taxon>
        <taxon>Acropora</taxon>
    </lineage>
</organism>
<accession>A0AAD9V240</accession>
<keyword evidence="2" id="KW-1185">Reference proteome</keyword>
<evidence type="ECO:0000313" key="1">
    <source>
        <dbReference type="EMBL" id="KAK2558317.1"/>
    </source>
</evidence>
<reference evidence="1" key="2">
    <citation type="journal article" date="2023" name="Science">
        <title>Genomic signatures of disease resistance in endangered staghorn corals.</title>
        <authorList>
            <person name="Vollmer S.V."/>
            <person name="Selwyn J.D."/>
            <person name="Despard B.A."/>
            <person name="Roesel C.L."/>
        </authorList>
    </citation>
    <scope>NUCLEOTIDE SEQUENCE</scope>
    <source>
        <strain evidence="1">K2</strain>
    </source>
</reference>
<dbReference type="AlphaFoldDB" id="A0AAD9V240"/>
<comment type="caution">
    <text evidence="1">The sequence shown here is derived from an EMBL/GenBank/DDBJ whole genome shotgun (WGS) entry which is preliminary data.</text>
</comment>
<proteinExistence type="predicted"/>
<protein>
    <submittedName>
        <fullName evidence="1">Uncharacterized protein</fullName>
    </submittedName>
</protein>
<gene>
    <name evidence="1" type="ORF">P5673_019444</name>
</gene>
<dbReference type="PANTHER" id="PTHR33332">
    <property type="entry name" value="REVERSE TRANSCRIPTASE DOMAIN-CONTAINING PROTEIN"/>
    <property type="match status" value="1"/>
</dbReference>
<name>A0AAD9V240_ACRCE</name>
<dbReference type="Proteomes" id="UP001249851">
    <property type="component" value="Unassembled WGS sequence"/>
</dbReference>